<dbReference type="RefSeq" id="XP_003686377.1">
    <property type="nucleotide sequence ID" value="XM_003686329.1"/>
</dbReference>
<keyword evidence="10" id="KW-0865">Zymogen</keyword>
<evidence type="ECO:0000256" key="7">
    <source>
        <dbReference type="ARBA" id="ARBA00022813"/>
    </source>
</evidence>
<dbReference type="STRING" id="1071381.G8BVL5"/>
<dbReference type="AlphaFoldDB" id="G8BVL5"/>
<evidence type="ECO:0000256" key="6">
    <source>
        <dbReference type="ARBA" id="ARBA00022793"/>
    </source>
</evidence>
<evidence type="ECO:0000313" key="19">
    <source>
        <dbReference type="EMBL" id="CCE63943.1"/>
    </source>
</evidence>
<dbReference type="InterPro" id="IPR048283">
    <property type="entry name" value="AdoMetDC-like"/>
</dbReference>
<dbReference type="HOGENOM" id="CLU_023050_0_1_1"/>
<evidence type="ECO:0000256" key="17">
    <source>
        <dbReference type="PIRSR" id="PIRSR001355-4"/>
    </source>
</evidence>
<evidence type="ECO:0000256" key="16">
    <source>
        <dbReference type="PIRSR" id="PIRSR001355-3"/>
    </source>
</evidence>
<keyword evidence="20" id="KW-1185">Reference proteome</keyword>
<dbReference type="PANTHER" id="PTHR11570:SF0">
    <property type="entry name" value="S-ADENOSYLMETHIONINE DECARBOXYLASE PROENZYME"/>
    <property type="match status" value="1"/>
</dbReference>
<accession>G8BVL5</accession>
<feature type="active site" description="Schiff-base intermediate with substrate; via pyruvic acid" evidence="14">
    <location>
        <position position="88"/>
    </location>
</feature>
<dbReference type="GO" id="GO:0008295">
    <property type="term" value="P:spermidine biosynthetic process"/>
    <property type="evidence" value="ECO:0007669"/>
    <property type="project" value="UniProtKB-KW"/>
</dbReference>
<evidence type="ECO:0000256" key="12">
    <source>
        <dbReference type="ARBA" id="ARBA00023270"/>
    </source>
</evidence>
<dbReference type="KEGG" id="tpf:TPHA_0G01060"/>
<evidence type="ECO:0000256" key="10">
    <source>
        <dbReference type="ARBA" id="ARBA00023145"/>
    </source>
</evidence>
<dbReference type="InterPro" id="IPR001985">
    <property type="entry name" value="S-AdoMet_decarboxylase_euk"/>
</dbReference>
<keyword evidence="11" id="KW-0456">Lyase</keyword>
<evidence type="ECO:0000256" key="18">
    <source>
        <dbReference type="PIRSR" id="PIRSR001355-5"/>
    </source>
</evidence>
<dbReference type="OMA" id="WFEESSN"/>
<feature type="binding site" evidence="15">
    <location>
        <position position="28"/>
    </location>
    <ligand>
        <name>substrate</name>
    </ligand>
</feature>
<reference evidence="19 20" key="1">
    <citation type="journal article" date="2011" name="Proc. Natl. Acad. Sci. U.S.A.">
        <title>Evolutionary erosion of yeast sex chromosomes by mating-type switching accidents.</title>
        <authorList>
            <person name="Gordon J.L."/>
            <person name="Armisen D."/>
            <person name="Proux-Wera E."/>
            <person name="Oheigeartaigh S.S."/>
            <person name="Byrne K.P."/>
            <person name="Wolfe K.H."/>
        </authorList>
    </citation>
    <scope>NUCLEOTIDE SEQUENCE [LARGE SCALE GENOMIC DNA]</scope>
    <source>
        <strain evidence="20">ATCC 24235 / CBS 4417 / NBRC 1672 / NRRL Y-8282 / UCD 70-5</strain>
    </source>
</reference>
<dbReference type="UniPathway" id="UPA00331">
    <property type="reaction ID" value="UER00451"/>
</dbReference>
<dbReference type="GO" id="GO:0004014">
    <property type="term" value="F:adenosylmethionine decarboxylase activity"/>
    <property type="evidence" value="ECO:0007669"/>
    <property type="project" value="UniProtKB-EC"/>
</dbReference>
<evidence type="ECO:0000256" key="2">
    <source>
        <dbReference type="ARBA" id="ARBA00004911"/>
    </source>
</evidence>
<evidence type="ECO:0000256" key="9">
    <source>
        <dbReference type="ARBA" id="ARBA00023115"/>
    </source>
</evidence>
<comment type="similarity">
    <text evidence="3">Belongs to the eukaryotic AdoMetDC family.</text>
</comment>
<feature type="active site" description="Proton donor; for catalytic activity" evidence="14">
    <location>
        <position position="102"/>
    </location>
</feature>
<dbReference type="PIRSF" id="PIRSF001355">
    <property type="entry name" value="S-AdenosylMet_decarboxylase"/>
    <property type="match status" value="1"/>
</dbReference>
<dbReference type="PROSITE" id="PS01336">
    <property type="entry name" value="ADOMETDC"/>
    <property type="match status" value="1"/>
</dbReference>
<name>G8BVL5_TETPH</name>
<dbReference type="GO" id="GO:0015940">
    <property type="term" value="P:pantothenate biosynthetic process"/>
    <property type="evidence" value="ECO:0007669"/>
    <property type="project" value="EnsemblFungi"/>
</dbReference>
<protein>
    <recommendedName>
        <fullName evidence="4">adenosylmethionine decarboxylase</fullName>
        <ecNumber evidence="4">4.1.1.50</ecNumber>
    </recommendedName>
</protein>
<feature type="active site" description="Proton acceptor; for processing activity" evidence="14">
    <location>
        <position position="305"/>
    </location>
</feature>
<sequence>MTVDIIELENHSYIDHELSSNLDSTDAFEGPEKLLEIWFYPTVQIIPNGRSLLDIEMSKWIDMLNLVKCEILSMKKTPKMYSFLLSESSMFVYDHRIILKTCGTTLTLLCLPKLFELVQNDLKWDFKVSEKNDNNENLYSPYKVFYSRRSFMFPDKQKSVHKNWSDEVDYLNKFFINGESYVIGEDKIKANKSHWNLYVTKTKKSLVTIPIDVNDSAHEHDDETFEILMTGLSDEKTKNFYKSNLKTQDTQYELDSSSTNNTYADEGHVNGYTMTKQNKIDEIYESFKYNKMTHDAFAFSPCGYSSNVLINDEFYYTLHVTPENGWSYASFESNVQCNNNSEVLRNVLEIFKPTDFCLTFFRRKTTKKSTNEENILLNDTNLTPYEKLDEIVYDLDDYQLLYIHFQDRSNLK</sequence>
<feature type="binding site" evidence="15">
    <location>
        <position position="323"/>
    </location>
    <ligand>
        <name>substrate</name>
    </ligand>
</feature>
<dbReference type="OrthoDB" id="1068353at2759"/>
<dbReference type="eggNOG" id="KOG0788">
    <property type="taxonomic scope" value="Eukaryota"/>
</dbReference>
<evidence type="ECO:0000256" key="4">
    <source>
        <dbReference type="ARBA" id="ARBA00012357"/>
    </source>
</evidence>
<evidence type="ECO:0000256" key="15">
    <source>
        <dbReference type="PIRSR" id="PIRSR001355-2"/>
    </source>
</evidence>
<evidence type="ECO:0000256" key="1">
    <source>
        <dbReference type="ARBA" id="ARBA00001928"/>
    </source>
</evidence>
<dbReference type="GO" id="GO:0006597">
    <property type="term" value="P:spermine biosynthetic process"/>
    <property type="evidence" value="ECO:0007669"/>
    <property type="project" value="EnsemblFungi"/>
</dbReference>
<comment type="cofactor">
    <cofactor evidence="1">
        <name>pyruvate</name>
        <dbReference type="ChEBI" id="CHEBI:15361"/>
    </cofactor>
</comment>
<feature type="modified residue" description="Pyruvic acid (Ser); by autocatalysis" evidence="16">
    <location>
        <position position="88"/>
    </location>
</feature>
<feature type="active site" description="Proton acceptor; for processing activity" evidence="14">
    <location>
        <position position="319"/>
    </location>
</feature>
<evidence type="ECO:0000256" key="3">
    <source>
        <dbReference type="ARBA" id="ARBA00008466"/>
    </source>
</evidence>
<dbReference type="EC" id="4.1.1.50" evidence="4"/>
<keyword evidence="9" id="KW-0620">Polyamine biosynthesis</keyword>
<evidence type="ECO:0000256" key="11">
    <source>
        <dbReference type="ARBA" id="ARBA00023239"/>
    </source>
</evidence>
<feature type="binding site" evidence="15">
    <location>
        <position position="87"/>
    </location>
    <ligand>
        <name>substrate</name>
    </ligand>
</feature>
<keyword evidence="13" id="KW-0670">Pyruvate</keyword>
<keyword evidence="12" id="KW-0704">Schiff base</keyword>
<keyword evidence="8" id="KW-0745">Spermidine biosynthesis</keyword>
<evidence type="ECO:0000256" key="14">
    <source>
        <dbReference type="PIRSR" id="PIRSR001355-1"/>
    </source>
</evidence>
<feature type="binding site" evidence="15">
    <location>
        <position position="299"/>
    </location>
    <ligand>
        <name>substrate</name>
    </ligand>
</feature>
<evidence type="ECO:0000256" key="13">
    <source>
        <dbReference type="ARBA" id="ARBA00023317"/>
    </source>
</evidence>
<dbReference type="Proteomes" id="UP000005666">
    <property type="component" value="Chromosome 7"/>
</dbReference>
<evidence type="ECO:0000256" key="5">
    <source>
        <dbReference type="ARBA" id="ARBA00022691"/>
    </source>
</evidence>
<dbReference type="InterPro" id="IPR018166">
    <property type="entry name" value="S-AdoMet_deCO2ase_CS"/>
</dbReference>
<organism evidence="19 20">
    <name type="scientific">Tetrapisispora phaffii (strain ATCC 24235 / CBS 4417 / NBRC 1672 / NRRL Y-8282 / UCD 70-5)</name>
    <name type="common">Yeast</name>
    <name type="synonym">Fabospora phaffii</name>
    <dbReference type="NCBI Taxonomy" id="1071381"/>
    <lineage>
        <taxon>Eukaryota</taxon>
        <taxon>Fungi</taxon>
        <taxon>Dikarya</taxon>
        <taxon>Ascomycota</taxon>
        <taxon>Saccharomycotina</taxon>
        <taxon>Saccharomycetes</taxon>
        <taxon>Saccharomycetales</taxon>
        <taxon>Saccharomycetaceae</taxon>
        <taxon>Tetrapisispora</taxon>
    </lineage>
</organism>
<dbReference type="GeneID" id="11535881"/>
<dbReference type="Gene3D" id="3.60.90.10">
    <property type="entry name" value="S-adenosylmethionine decarboxylase"/>
    <property type="match status" value="1"/>
</dbReference>
<comment type="pathway">
    <text evidence="2">Amine and polyamine biosynthesis; S-adenosylmethioninamine biosynthesis; S-adenosylmethioninamine from S-adenosyl-L-methionine: step 1/1.</text>
</comment>
<evidence type="ECO:0000313" key="20">
    <source>
        <dbReference type="Proteomes" id="UP000005666"/>
    </source>
</evidence>
<evidence type="ECO:0000256" key="8">
    <source>
        <dbReference type="ARBA" id="ARBA00023066"/>
    </source>
</evidence>
<dbReference type="GO" id="GO:0005829">
    <property type="term" value="C:cytosol"/>
    <property type="evidence" value="ECO:0007669"/>
    <property type="project" value="TreeGrafter"/>
</dbReference>
<feature type="chain" id="PRO_5042325219" description="S-adenosylmethionine decarboxylase beta chain" evidence="18">
    <location>
        <begin position="1"/>
        <end position="87"/>
    </location>
</feature>
<dbReference type="InterPro" id="IPR016067">
    <property type="entry name" value="S-AdoMet_deCO2ase_core"/>
</dbReference>
<gene>
    <name evidence="19" type="primary">TPHA0G01060</name>
    <name evidence="19" type="ordered locus">TPHA_0G01060</name>
</gene>
<keyword evidence="5" id="KW-0949">S-adenosyl-L-methionine</keyword>
<dbReference type="EMBL" id="HE612862">
    <property type="protein sequence ID" value="CCE63943.1"/>
    <property type="molecule type" value="Genomic_DNA"/>
</dbReference>
<dbReference type="NCBIfam" id="TIGR00535">
    <property type="entry name" value="SAM_DCase"/>
    <property type="match status" value="1"/>
</dbReference>
<feature type="site" description="Cleavage (non-hydrolytic); by autolysis" evidence="17">
    <location>
        <begin position="87"/>
        <end position="88"/>
    </location>
</feature>
<keyword evidence="7 17" id="KW-0068">Autocatalytic cleavage</keyword>
<keyword evidence="6" id="KW-0210">Decarboxylase</keyword>
<proteinExistence type="inferred from homology"/>
<dbReference type="Pfam" id="PF01536">
    <property type="entry name" value="SAM_decarbox"/>
    <property type="match status" value="1"/>
</dbReference>
<dbReference type="PANTHER" id="PTHR11570">
    <property type="entry name" value="S-ADENOSYLMETHIONINE DECARBOXYLASE"/>
    <property type="match status" value="1"/>
</dbReference>
<dbReference type="SUPFAM" id="SSF56276">
    <property type="entry name" value="S-adenosylmethionine decarboxylase"/>
    <property type="match status" value="1"/>
</dbReference>
<feature type="chain" id="PRO_5042325220" description="S-adenosylmethionine decarboxylase alpha chain" evidence="18">
    <location>
        <begin position="88"/>
        <end position="412"/>
    </location>
</feature>